<dbReference type="SUPFAM" id="SSF47413">
    <property type="entry name" value="lambda repressor-like DNA-binding domains"/>
    <property type="match status" value="1"/>
</dbReference>
<dbReference type="Proteomes" id="UP000181997">
    <property type="component" value="Unassembled WGS sequence"/>
</dbReference>
<protein>
    <submittedName>
        <fullName evidence="3">DNA-binding transcriptional regulator, XRE-family HTH domain</fullName>
    </submittedName>
</protein>
<organism evidence="3 4">
    <name type="scientific">[Bacillus] enclensis</name>
    <dbReference type="NCBI Taxonomy" id="1402860"/>
    <lineage>
        <taxon>Bacteria</taxon>
        <taxon>Bacillati</taxon>
        <taxon>Bacillota</taxon>
        <taxon>Bacilli</taxon>
        <taxon>Bacillales</taxon>
        <taxon>Bacillaceae</taxon>
        <taxon>Rossellomorea</taxon>
    </lineage>
</organism>
<gene>
    <name evidence="3" type="ORF">GA0061094_1111</name>
</gene>
<accession>A0A0V8HM25</accession>
<proteinExistence type="predicted"/>
<dbReference type="InterPro" id="IPR001387">
    <property type="entry name" value="Cro/C1-type_HTH"/>
</dbReference>
<reference evidence="4" key="1">
    <citation type="submission" date="2016-08" db="EMBL/GenBank/DDBJ databases">
        <authorList>
            <person name="Varghese N."/>
            <person name="Submissions Spin"/>
        </authorList>
    </citation>
    <scope>NUCLEOTIDE SEQUENCE [LARGE SCALE GENOMIC DNA]</scope>
    <source>
        <strain evidence="4">SGD-1123</strain>
    </source>
</reference>
<evidence type="ECO:0000313" key="3">
    <source>
        <dbReference type="EMBL" id="SCB87828.1"/>
    </source>
</evidence>
<evidence type="ECO:0000259" key="2">
    <source>
        <dbReference type="PROSITE" id="PS50943"/>
    </source>
</evidence>
<dbReference type="RefSeq" id="WP_058297772.1">
    <property type="nucleotide sequence ID" value="NZ_FMAU01000001.1"/>
</dbReference>
<keyword evidence="4" id="KW-1185">Reference proteome</keyword>
<name>A0A0V8HM25_9BACI</name>
<dbReference type="OrthoDB" id="6386941at2"/>
<sequence>MKRRKLIELRKQRNLTQRQVAESLGISEVYVRKIEKGDSNPGRETMVKFQQFYQYELTELFPDIFLINFDTECINQ</sequence>
<evidence type="ECO:0000313" key="4">
    <source>
        <dbReference type="Proteomes" id="UP000181997"/>
    </source>
</evidence>
<dbReference type="PROSITE" id="PS50943">
    <property type="entry name" value="HTH_CROC1"/>
    <property type="match status" value="1"/>
</dbReference>
<dbReference type="Gene3D" id="1.10.260.40">
    <property type="entry name" value="lambda repressor-like DNA-binding domains"/>
    <property type="match status" value="1"/>
</dbReference>
<dbReference type="AlphaFoldDB" id="A0A0V8HM25"/>
<dbReference type="EMBL" id="FMAU01000001">
    <property type="protein sequence ID" value="SCB87828.1"/>
    <property type="molecule type" value="Genomic_DNA"/>
</dbReference>
<evidence type="ECO:0000256" key="1">
    <source>
        <dbReference type="ARBA" id="ARBA00023125"/>
    </source>
</evidence>
<dbReference type="InterPro" id="IPR010982">
    <property type="entry name" value="Lambda_DNA-bd_dom_sf"/>
</dbReference>
<dbReference type="GO" id="GO:0003677">
    <property type="term" value="F:DNA binding"/>
    <property type="evidence" value="ECO:0007669"/>
    <property type="project" value="UniProtKB-KW"/>
</dbReference>
<dbReference type="SMART" id="SM00530">
    <property type="entry name" value="HTH_XRE"/>
    <property type="match status" value="1"/>
</dbReference>
<dbReference type="PANTHER" id="PTHR46558:SF4">
    <property type="entry name" value="DNA-BIDING PHAGE PROTEIN"/>
    <property type="match status" value="1"/>
</dbReference>
<dbReference type="Pfam" id="PF01381">
    <property type="entry name" value="HTH_3"/>
    <property type="match status" value="1"/>
</dbReference>
<dbReference type="CDD" id="cd00093">
    <property type="entry name" value="HTH_XRE"/>
    <property type="match status" value="1"/>
</dbReference>
<dbReference type="PANTHER" id="PTHR46558">
    <property type="entry name" value="TRACRIPTIONAL REGULATORY PROTEIN-RELATED-RELATED"/>
    <property type="match status" value="1"/>
</dbReference>
<feature type="domain" description="HTH cro/C1-type" evidence="2">
    <location>
        <begin position="6"/>
        <end position="60"/>
    </location>
</feature>
<keyword evidence="1 3" id="KW-0238">DNA-binding</keyword>